<dbReference type="EMBL" id="CABVGP010000001">
    <property type="protein sequence ID" value="VVJ18353.1"/>
    <property type="molecule type" value="Genomic_DNA"/>
</dbReference>
<dbReference type="InterPro" id="IPR027417">
    <property type="entry name" value="P-loop_NTPase"/>
</dbReference>
<protein>
    <recommendedName>
        <fullName evidence="1">NACHT domain-containing protein</fullName>
    </recommendedName>
</protein>
<dbReference type="SUPFAM" id="SSF52540">
    <property type="entry name" value="P-loop containing nucleoside triphosphate hydrolases"/>
    <property type="match status" value="1"/>
</dbReference>
<dbReference type="RefSeq" id="WP_196425346.1">
    <property type="nucleotide sequence ID" value="NZ_CABVGP010000001.1"/>
</dbReference>
<evidence type="ECO:0000313" key="2">
    <source>
        <dbReference type="EMBL" id="VVJ18353.1"/>
    </source>
</evidence>
<sequence>MNSEEIFASNLSKDLAAFADPGAEVQVLPASELEFRGSWYQDGKLRSFTFTRATIDSSWPDGVIQGQTRTSYRSFLSGAGMADLRGIARNTINVISALPNYVTLDANLIGEHDETGESLDSSTLIQSLAEPGDGRTNVVFITADAGVGKTSLLRHLVRSKAIQYMEGASSSLWLYVDAQGRRLAQLDEAIAAELDDVRAKIPYHASVPLVRSGALVLVVDGFDELIGSVGSYDEAFSSLANFISDLDGYGCIIAAARSTYYEQEFLTRSASSLGSLADSWILTAVRLLDWSPEKRQQFIQQHTSAIADIAHETINQEIETILQAPEVKDVGYKPFFVSRTLDLLSDGPLPSGSGLLERLVSAYVSREVEQKLRSPINGAPILSEEQYRLLLSEIAEEMWLQETRELSSTSVREIAEIIGSTIGLSGDGLREVVERLPYNALLSRGSLPGSVAFEHDIFYSYFLTEPLSRVWGQRSEVSLERILRRGRLPEEAASLVGKIMRERNNTQALLDVLCKSVLKSSGDREQVSRNAGGLAAGILADNETSGITVSNLTFGDAPFGQATVIRGSFKDCSFVGTNLTTAAFINSEANGSTFDRIIVDIRRTRLELHGLQISNFNGLGILTDSAEEWRFSPRAIQESLAQCGLPDAHVENVYDVRADVVDTLERLCRLYLRTNSLTEDDTLMSRIVANPFWKGILSALVASGTVEFETKQASGRKVFIKRTVRPQDILLGMQRDSPVSETIRDLWQILESEFPSIESD</sequence>
<proteinExistence type="predicted"/>
<dbReference type="Proteomes" id="UP000399805">
    <property type="component" value="Unassembled WGS sequence"/>
</dbReference>
<reference evidence="2 3" key="1">
    <citation type="submission" date="2019-09" db="EMBL/GenBank/DDBJ databases">
        <authorList>
            <person name="Leyn A S."/>
        </authorList>
    </citation>
    <scope>NUCLEOTIDE SEQUENCE [LARGE SCALE GENOMIC DNA]</scope>
    <source>
        <strain evidence="2">AA231_1</strain>
    </source>
</reference>
<evidence type="ECO:0000313" key="3">
    <source>
        <dbReference type="Proteomes" id="UP000399805"/>
    </source>
</evidence>
<feature type="domain" description="NACHT" evidence="1">
    <location>
        <begin position="137"/>
        <end position="225"/>
    </location>
</feature>
<dbReference type="Pfam" id="PF05729">
    <property type="entry name" value="NACHT"/>
    <property type="match status" value="1"/>
</dbReference>
<dbReference type="InterPro" id="IPR007111">
    <property type="entry name" value="NACHT_NTPase"/>
</dbReference>
<dbReference type="PROSITE" id="PS50837">
    <property type="entry name" value="NACHT"/>
    <property type="match status" value="1"/>
</dbReference>
<dbReference type="AlphaFoldDB" id="A0A6I8LNA0"/>
<keyword evidence="3" id="KW-1185">Reference proteome</keyword>
<evidence type="ECO:0000259" key="1">
    <source>
        <dbReference type="PROSITE" id="PS50837"/>
    </source>
</evidence>
<gene>
    <name evidence="2" type="ORF">AA23TX_03374</name>
</gene>
<dbReference type="Gene3D" id="2.160.20.80">
    <property type="entry name" value="E3 ubiquitin-protein ligase SopA"/>
    <property type="match status" value="1"/>
</dbReference>
<accession>A0A6I8LNA0</accession>
<name>A0A6I8LNA0_9PSEU</name>
<dbReference type="Gene3D" id="3.40.50.300">
    <property type="entry name" value="P-loop containing nucleotide triphosphate hydrolases"/>
    <property type="match status" value="1"/>
</dbReference>
<organism evidence="2 3">
    <name type="scientific">Amycolatopsis camponoti</name>
    <dbReference type="NCBI Taxonomy" id="2606593"/>
    <lineage>
        <taxon>Bacteria</taxon>
        <taxon>Bacillati</taxon>
        <taxon>Actinomycetota</taxon>
        <taxon>Actinomycetes</taxon>
        <taxon>Pseudonocardiales</taxon>
        <taxon>Pseudonocardiaceae</taxon>
        <taxon>Amycolatopsis</taxon>
    </lineage>
</organism>